<sequence length="461" mass="52889">MKKRSIFIGLSIIFSTLSFGQSVQTEKLDSLFASLHEKKSFNGNVLIAEKGNIVFEKSYGYADESAKRKLDKNTIFELASVSKQFTAMGIIILKKQGKLNYDDKISKYIPELAFYGDISIKNLLNHTSGLPDYMDFFEEKWDKTKFATNQDIVSEFAKYKPNVLFKPNEKFEYSNTGYALLALIIERGSKKSFDKFLTQYIFKPLKMKNTFVYRSKYEPKKIENYALGYISDSLGNKVQANNLEKTLYYYLDGIVGDGMVNSTVSDLLIWDRALYGNKLVDENDKKLIYQPSKTTDGKENPYGFGWFLSKNTKYGTIVNHTGGWGGYITLIERHLTNDKTIILLQNNALSSTKLPNKEVRKILYNEPLSAEKPLKSVALKSEDLDKYLGLYANEKFPLKIKVTKKEDVLYTQATGQEEIPMKAYENDTFTFEPANIKVIFNVKDNTFELQQGEMKILFKKE</sequence>
<dbReference type="PANTHER" id="PTHR46825:SF11">
    <property type="entry name" value="PENICILLIN-BINDING PROTEIN 4"/>
    <property type="match status" value="1"/>
</dbReference>
<keyword evidence="4" id="KW-0378">Hydrolase</keyword>
<dbReference type="Gene3D" id="3.40.710.10">
    <property type="entry name" value="DD-peptidase/beta-lactamase superfamily"/>
    <property type="match status" value="1"/>
</dbReference>
<dbReference type="RefSeq" id="WP_064964742.1">
    <property type="nucleotide sequence ID" value="NZ_CP110126.1"/>
</dbReference>
<evidence type="ECO:0000256" key="2">
    <source>
        <dbReference type="ARBA" id="ARBA00023136"/>
    </source>
</evidence>
<name>A0AAP6HD20_RIEAN</name>
<protein>
    <submittedName>
        <fullName evidence="4">Serine hydrolase</fullName>
    </submittedName>
</protein>
<keyword evidence="2" id="KW-0472">Membrane</keyword>
<dbReference type="InterPro" id="IPR050491">
    <property type="entry name" value="AmpC-like"/>
</dbReference>
<evidence type="ECO:0000313" key="4">
    <source>
        <dbReference type="EMBL" id="MDY3511969.1"/>
    </source>
</evidence>
<gene>
    <name evidence="4" type="ORF">PG303_01915</name>
</gene>
<dbReference type="GO" id="GO:0016787">
    <property type="term" value="F:hydrolase activity"/>
    <property type="evidence" value="ECO:0007669"/>
    <property type="project" value="UniProtKB-KW"/>
</dbReference>
<dbReference type="AlphaFoldDB" id="A0AAP6HD20"/>
<dbReference type="InterPro" id="IPR001466">
    <property type="entry name" value="Beta-lactam-related"/>
</dbReference>
<dbReference type="GO" id="GO:0016020">
    <property type="term" value="C:membrane"/>
    <property type="evidence" value="ECO:0007669"/>
    <property type="project" value="UniProtKB-SubCell"/>
</dbReference>
<comment type="caution">
    <text evidence="4">The sequence shown here is derived from an EMBL/GenBank/DDBJ whole genome shotgun (WGS) entry which is preliminary data.</text>
</comment>
<reference evidence="4" key="1">
    <citation type="submission" date="2023-01" db="EMBL/GenBank/DDBJ databases">
        <title>Genome-based studies on antimicrobial resistance profiles of Riemerella anatipestifer in China, 1994 to 2021.</title>
        <authorList>
            <person name="Yang Z."/>
            <person name="Zhu D."/>
        </authorList>
    </citation>
    <scope>NUCLEOTIDE SEQUENCE</scope>
    <source>
        <strain evidence="4">RCAD1218</strain>
    </source>
</reference>
<dbReference type="InterPro" id="IPR012338">
    <property type="entry name" value="Beta-lactam/transpept-like"/>
</dbReference>
<dbReference type="Pfam" id="PF00144">
    <property type="entry name" value="Beta-lactamase"/>
    <property type="match status" value="1"/>
</dbReference>
<dbReference type="SUPFAM" id="SSF56601">
    <property type="entry name" value="beta-lactamase/transpeptidase-like"/>
    <property type="match status" value="1"/>
</dbReference>
<dbReference type="EMBL" id="JAQZHK010000001">
    <property type="protein sequence ID" value="MDY3511969.1"/>
    <property type="molecule type" value="Genomic_DNA"/>
</dbReference>
<dbReference type="Proteomes" id="UP001284033">
    <property type="component" value="Unassembled WGS sequence"/>
</dbReference>
<accession>A0AAP6HD20</accession>
<feature type="domain" description="Beta-lactamase-related" evidence="3">
    <location>
        <begin position="30"/>
        <end position="346"/>
    </location>
</feature>
<evidence type="ECO:0000259" key="3">
    <source>
        <dbReference type="Pfam" id="PF00144"/>
    </source>
</evidence>
<evidence type="ECO:0000256" key="1">
    <source>
        <dbReference type="ARBA" id="ARBA00004370"/>
    </source>
</evidence>
<dbReference type="PANTHER" id="PTHR46825">
    <property type="entry name" value="D-ALANYL-D-ALANINE-CARBOXYPEPTIDASE/ENDOPEPTIDASE AMPH"/>
    <property type="match status" value="1"/>
</dbReference>
<evidence type="ECO:0000313" key="5">
    <source>
        <dbReference type="Proteomes" id="UP001284033"/>
    </source>
</evidence>
<comment type="subcellular location">
    <subcellularLocation>
        <location evidence="1">Membrane</location>
    </subcellularLocation>
</comment>
<organism evidence="4 5">
    <name type="scientific">Riemerella anatipestifer</name>
    <name type="common">Moraxella anatipestifer</name>
    <dbReference type="NCBI Taxonomy" id="34085"/>
    <lineage>
        <taxon>Bacteria</taxon>
        <taxon>Pseudomonadati</taxon>
        <taxon>Bacteroidota</taxon>
        <taxon>Flavobacteriia</taxon>
        <taxon>Flavobacteriales</taxon>
        <taxon>Weeksellaceae</taxon>
        <taxon>Riemerella</taxon>
    </lineage>
</organism>
<proteinExistence type="predicted"/>